<evidence type="ECO:0000256" key="2">
    <source>
        <dbReference type="ARBA" id="ARBA00022737"/>
    </source>
</evidence>
<dbReference type="Gene3D" id="3.40.250.10">
    <property type="entry name" value="Rhodanese-like domain"/>
    <property type="match status" value="2"/>
</dbReference>
<gene>
    <name evidence="4" type="ORF">SAMN06264849_109154</name>
</gene>
<keyword evidence="1 4" id="KW-0808">Transferase</keyword>
<organism evidence="4 5">
    <name type="scientific">Melghirimyces algeriensis</name>
    <dbReference type="NCBI Taxonomy" id="910412"/>
    <lineage>
        <taxon>Bacteria</taxon>
        <taxon>Bacillati</taxon>
        <taxon>Bacillota</taxon>
        <taxon>Bacilli</taxon>
        <taxon>Bacillales</taxon>
        <taxon>Thermoactinomycetaceae</taxon>
        <taxon>Melghirimyces</taxon>
    </lineage>
</organism>
<dbReference type="PROSITE" id="PS50206">
    <property type="entry name" value="RHODANESE_3"/>
    <property type="match status" value="2"/>
</dbReference>
<dbReference type="PANTHER" id="PTHR11364">
    <property type="entry name" value="THIOSULFATE SULFERTANSFERASE"/>
    <property type="match status" value="1"/>
</dbReference>
<dbReference type="OrthoDB" id="9770030at2"/>
<evidence type="ECO:0000313" key="4">
    <source>
        <dbReference type="EMBL" id="SMO84865.1"/>
    </source>
</evidence>
<sequence length="277" mass="31431">MLLKQPLIASDDLVQYLDDPALILVDCRFELADSEAGERAYNRDHIPGARYMHLERDLSGPVKKHGGRHPLPNLERFSERLGAIGIDASKSVVAYDDQGGAMAARFWWMLRYLGHEQVAVLDGGYQAWKARGYPVTNHLPRPEPVVFSPRKHALAQLVHMEEVREGSSLLIDSRDPERFQGKKEPIDAKAGHIPRAVNRFWKKNLTEDGYWKHPDELKKEWAFVSERESPIVYCGSGVTACANLLSLQLAGIQQARLYIGSWSDWISYEENLVEVDQ</sequence>
<dbReference type="InterPro" id="IPR001763">
    <property type="entry name" value="Rhodanese-like_dom"/>
</dbReference>
<accession>A0A521ELR8</accession>
<keyword evidence="5" id="KW-1185">Reference proteome</keyword>
<feature type="domain" description="Rhodanese" evidence="3">
    <location>
        <begin position="18"/>
        <end position="137"/>
    </location>
</feature>
<dbReference type="Pfam" id="PF00581">
    <property type="entry name" value="Rhodanese"/>
    <property type="match status" value="2"/>
</dbReference>
<dbReference type="CDD" id="cd01449">
    <property type="entry name" value="TST_Repeat_2"/>
    <property type="match status" value="1"/>
</dbReference>
<dbReference type="FunFam" id="3.40.250.10:FF:000035">
    <property type="entry name" value="Thiosulfate sulfurtransferase"/>
    <property type="match status" value="1"/>
</dbReference>
<dbReference type="AlphaFoldDB" id="A0A521ELR8"/>
<dbReference type="InterPro" id="IPR045078">
    <property type="entry name" value="TST/MPST-like"/>
</dbReference>
<keyword evidence="2" id="KW-0677">Repeat</keyword>
<keyword evidence="4" id="KW-0670">Pyruvate</keyword>
<name>A0A521ELR8_9BACL</name>
<dbReference type="Proteomes" id="UP000315636">
    <property type="component" value="Unassembled WGS sequence"/>
</dbReference>
<proteinExistence type="predicted"/>
<dbReference type="InterPro" id="IPR036873">
    <property type="entry name" value="Rhodanese-like_dom_sf"/>
</dbReference>
<reference evidence="4 5" key="1">
    <citation type="submission" date="2017-05" db="EMBL/GenBank/DDBJ databases">
        <authorList>
            <person name="Varghese N."/>
            <person name="Submissions S."/>
        </authorList>
    </citation>
    <scope>NUCLEOTIDE SEQUENCE [LARGE SCALE GENOMIC DNA]</scope>
    <source>
        <strain evidence="4 5">DSM 45474</strain>
    </source>
</reference>
<protein>
    <submittedName>
        <fullName evidence="4">Thiosulfate/3-mercaptopyruvate sulfurtransferase</fullName>
    </submittedName>
</protein>
<evidence type="ECO:0000256" key="1">
    <source>
        <dbReference type="ARBA" id="ARBA00022679"/>
    </source>
</evidence>
<evidence type="ECO:0000313" key="5">
    <source>
        <dbReference type="Proteomes" id="UP000315636"/>
    </source>
</evidence>
<feature type="domain" description="Rhodanese" evidence="3">
    <location>
        <begin position="164"/>
        <end position="274"/>
    </location>
</feature>
<dbReference type="RefSeq" id="WP_142506283.1">
    <property type="nucleotide sequence ID" value="NZ_FXTI01000009.1"/>
</dbReference>
<dbReference type="SUPFAM" id="SSF52821">
    <property type="entry name" value="Rhodanese/Cell cycle control phosphatase"/>
    <property type="match status" value="2"/>
</dbReference>
<evidence type="ECO:0000259" key="3">
    <source>
        <dbReference type="PROSITE" id="PS50206"/>
    </source>
</evidence>
<dbReference type="SMART" id="SM00450">
    <property type="entry name" value="RHOD"/>
    <property type="match status" value="2"/>
</dbReference>
<dbReference type="EMBL" id="FXTI01000009">
    <property type="protein sequence ID" value="SMO84865.1"/>
    <property type="molecule type" value="Genomic_DNA"/>
</dbReference>
<dbReference type="PANTHER" id="PTHR11364:SF27">
    <property type="entry name" value="SULFURTRANSFERASE"/>
    <property type="match status" value="1"/>
</dbReference>
<dbReference type="GO" id="GO:0004792">
    <property type="term" value="F:thiosulfate-cyanide sulfurtransferase activity"/>
    <property type="evidence" value="ECO:0007669"/>
    <property type="project" value="TreeGrafter"/>
</dbReference>
<dbReference type="CDD" id="cd01448">
    <property type="entry name" value="TST_Repeat_1"/>
    <property type="match status" value="1"/>
</dbReference>